<feature type="compositionally biased region" description="Basic and acidic residues" evidence="1">
    <location>
        <begin position="22"/>
        <end position="37"/>
    </location>
</feature>
<dbReference type="AlphaFoldDB" id="A0A0A9FVA2"/>
<protein>
    <submittedName>
        <fullName evidence="2">Uncharacterized protein</fullName>
    </submittedName>
</protein>
<organism evidence="2">
    <name type="scientific">Arundo donax</name>
    <name type="common">Giant reed</name>
    <name type="synonym">Donax arundinaceus</name>
    <dbReference type="NCBI Taxonomy" id="35708"/>
    <lineage>
        <taxon>Eukaryota</taxon>
        <taxon>Viridiplantae</taxon>
        <taxon>Streptophyta</taxon>
        <taxon>Embryophyta</taxon>
        <taxon>Tracheophyta</taxon>
        <taxon>Spermatophyta</taxon>
        <taxon>Magnoliopsida</taxon>
        <taxon>Liliopsida</taxon>
        <taxon>Poales</taxon>
        <taxon>Poaceae</taxon>
        <taxon>PACMAD clade</taxon>
        <taxon>Arundinoideae</taxon>
        <taxon>Arundineae</taxon>
        <taxon>Arundo</taxon>
    </lineage>
</organism>
<reference evidence="2" key="1">
    <citation type="submission" date="2014-09" db="EMBL/GenBank/DDBJ databases">
        <authorList>
            <person name="Magalhaes I.L.F."/>
            <person name="Oliveira U."/>
            <person name="Santos F.R."/>
            <person name="Vidigal T.H.D.A."/>
            <person name="Brescovit A.D."/>
            <person name="Santos A.J."/>
        </authorList>
    </citation>
    <scope>NUCLEOTIDE SEQUENCE</scope>
    <source>
        <tissue evidence="2">Shoot tissue taken approximately 20 cm above the soil surface</tissue>
    </source>
</reference>
<evidence type="ECO:0000313" key="2">
    <source>
        <dbReference type="EMBL" id="JAE16780.1"/>
    </source>
</evidence>
<accession>A0A0A9FVA2</accession>
<name>A0A0A9FVA2_ARUDO</name>
<reference evidence="2" key="2">
    <citation type="journal article" date="2015" name="Data Brief">
        <title>Shoot transcriptome of the giant reed, Arundo donax.</title>
        <authorList>
            <person name="Barrero R.A."/>
            <person name="Guerrero F.D."/>
            <person name="Moolhuijzen P."/>
            <person name="Goolsby J.A."/>
            <person name="Tidwell J."/>
            <person name="Bellgard S.E."/>
            <person name="Bellgard M.I."/>
        </authorList>
    </citation>
    <scope>NUCLEOTIDE SEQUENCE</scope>
    <source>
        <tissue evidence="2">Shoot tissue taken approximately 20 cm above the soil surface</tissue>
    </source>
</reference>
<sequence length="37" mass="4161">MFLFINLNMPMVSPGRFSEPSEGSKKTSRTDEAVIKD</sequence>
<evidence type="ECO:0000256" key="1">
    <source>
        <dbReference type="SAM" id="MobiDB-lite"/>
    </source>
</evidence>
<dbReference type="EMBL" id="GBRH01181116">
    <property type="protein sequence ID" value="JAE16780.1"/>
    <property type="molecule type" value="Transcribed_RNA"/>
</dbReference>
<feature type="region of interest" description="Disordered" evidence="1">
    <location>
        <begin position="14"/>
        <end position="37"/>
    </location>
</feature>
<proteinExistence type="predicted"/>